<evidence type="ECO:0000256" key="2">
    <source>
        <dbReference type="SAM" id="MobiDB-lite"/>
    </source>
</evidence>
<feature type="region of interest" description="Disordered" evidence="2">
    <location>
        <begin position="624"/>
        <end position="643"/>
    </location>
</feature>
<dbReference type="EMBL" id="GL871347">
    <property type="protein sequence ID" value="EGC30220.1"/>
    <property type="molecule type" value="Genomic_DNA"/>
</dbReference>
<dbReference type="InParanoid" id="F1A0Q8"/>
<dbReference type="KEGG" id="dpp:DICPUDRAFT_99602"/>
<evidence type="ECO:0000313" key="3">
    <source>
        <dbReference type="EMBL" id="EGC30220.1"/>
    </source>
</evidence>
<evidence type="ECO:0000256" key="1">
    <source>
        <dbReference type="SAM" id="Coils"/>
    </source>
</evidence>
<keyword evidence="1" id="KW-0175">Coiled coil</keyword>
<dbReference type="VEuPathDB" id="AmoebaDB:DICPUDRAFT_99602"/>
<name>F1A0Q8_DICPU</name>
<gene>
    <name evidence="3" type="ORF">DICPUDRAFT_99602</name>
</gene>
<accession>F1A0Q8</accession>
<proteinExistence type="predicted"/>
<organism evidence="3 4">
    <name type="scientific">Dictyostelium purpureum</name>
    <name type="common">Slime mold</name>
    <dbReference type="NCBI Taxonomy" id="5786"/>
    <lineage>
        <taxon>Eukaryota</taxon>
        <taxon>Amoebozoa</taxon>
        <taxon>Evosea</taxon>
        <taxon>Eumycetozoa</taxon>
        <taxon>Dictyostelia</taxon>
        <taxon>Dictyosteliales</taxon>
        <taxon>Dictyosteliaceae</taxon>
        <taxon>Dictyostelium</taxon>
    </lineage>
</organism>
<dbReference type="GeneID" id="10510949"/>
<feature type="region of interest" description="Disordered" evidence="2">
    <location>
        <begin position="1"/>
        <end position="20"/>
    </location>
</feature>
<dbReference type="AlphaFoldDB" id="F1A0Q8"/>
<keyword evidence="4" id="KW-1185">Reference proteome</keyword>
<feature type="coiled-coil region" evidence="1">
    <location>
        <begin position="523"/>
        <end position="559"/>
    </location>
</feature>
<feature type="compositionally biased region" description="Polar residues" evidence="2">
    <location>
        <begin position="8"/>
        <end position="18"/>
    </location>
</feature>
<sequence>MEQELFKPNQSYHHLNNNFKDKDFNVGSDNNNNINNNENNKVSFTISRNESDFSFFFSSLELANSSVSMVELEPPSRSDSIEHVHSNNEEEGEDYEEEFYNQQFQETFSSIFTNQNGSNFKDSTTTFQNIEDLLKEDNDSILLTNSTKSATTPSSSSDTDISFEKVKLKVYNSIISDQQTGSNANITDKEFANTVVNSFEETPECWEYLVNCVDDASNNLVIQECLVDQNEQEQDQEQEKEKEKEKDIQLGSEKKNLGNINKNKTSFDPSNLNYNNIVDFLDTKEISLSTPISPLNLNTCNNENSNCNNNKSPVITLSPLNLNISQPSPKKKISPIPSPSLIEKKLSTSMNEILKPNNSINGINNNTNNNDDNFCKSNNRVDMGFEYQDFKKSFNFDVISPLPYKNLSASCPSVPVSPPSIKSQQQKPNIVLGEPVVPNLSSKVSLVGDGIVNVDGNYFYNEQLYQLQELKKKTHQSNVHNVTPYPTINPPKIPLNNYSLFSSFGVNPITDFFIMNSSQHPPLQEINQIKAQQQQQQQQHQLQQQQQKQLQQLQQLQQQQILQHVNFNVNGCNNSNNNIKNNLNYLNNNFNNANNINKNQNSINNQNIKNINLNLNKSNINNSTMNKQSNYNSTNNISSSPNRPLNYNGNMFNVSNNNNNFNKNISNLLPKQNNTSNNNINYNSMNLNNINYNSHQLTQNVGNIGNTLNQNINNPINNMYNFNIPNNFQPNKLNSSMVRKDIPIKNSTYIYVPQAIALQRSQNYHSQVYN</sequence>
<dbReference type="Proteomes" id="UP000001064">
    <property type="component" value="Unassembled WGS sequence"/>
</dbReference>
<protein>
    <submittedName>
        <fullName evidence="3">Expressed protein</fullName>
    </submittedName>
</protein>
<dbReference type="RefSeq" id="XP_003293256.1">
    <property type="nucleotide sequence ID" value="XM_003293208.1"/>
</dbReference>
<reference evidence="4" key="1">
    <citation type="journal article" date="2011" name="Genome Biol.">
        <title>Comparative genomics of the social amoebae Dictyostelium discoideum and Dictyostelium purpureum.</title>
        <authorList>
            <consortium name="US DOE Joint Genome Institute (JGI-PGF)"/>
            <person name="Sucgang R."/>
            <person name="Kuo A."/>
            <person name="Tian X."/>
            <person name="Salerno W."/>
            <person name="Parikh A."/>
            <person name="Feasley C.L."/>
            <person name="Dalin E."/>
            <person name="Tu H."/>
            <person name="Huang E."/>
            <person name="Barry K."/>
            <person name="Lindquist E."/>
            <person name="Shapiro H."/>
            <person name="Bruce D."/>
            <person name="Schmutz J."/>
            <person name="Salamov A."/>
            <person name="Fey P."/>
            <person name="Gaudet P."/>
            <person name="Anjard C."/>
            <person name="Babu M.M."/>
            <person name="Basu S."/>
            <person name="Bushmanova Y."/>
            <person name="van der Wel H."/>
            <person name="Katoh-Kurasawa M."/>
            <person name="Dinh C."/>
            <person name="Coutinho P.M."/>
            <person name="Saito T."/>
            <person name="Elias M."/>
            <person name="Schaap P."/>
            <person name="Kay R.R."/>
            <person name="Henrissat B."/>
            <person name="Eichinger L."/>
            <person name="Rivero F."/>
            <person name="Putnam N.H."/>
            <person name="West C.M."/>
            <person name="Loomis W.F."/>
            <person name="Chisholm R.L."/>
            <person name="Shaulsky G."/>
            <person name="Strassmann J.E."/>
            <person name="Queller D.C."/>
            <person name="Kuspa A."/>
            <person name="Grigoriev I.V."/>
        </authorList>
    </citation>
    <scope>NUCLEOTIDE SEQUENCE [LARGE SCALE GENOMIC DNA]</scope>
    <source>
        <strain evidence="4">QSDP1</strain>
    </source>
</reference>
<evidence type="ECO:0000313" key="4">
    <source>
        <dbReference type="Proteomes" id="UP000001064"/>
    </source>
</evidence>